<dbReference type="Gene3D" id="3.40.50.1820">
    <property type="entry name" value="alpha/beta hydrolase"/>
    <property type="match status" value="1"/>
</dbReference>
<comment type="caution">
    <text evidence="3">The sequence shown here is derived from an EMBL/GenBank/DDBJ whole genome shotgun (WGS) entry which is preliminary data.</text>
</comment>
<dbReference type="Pfam" id="PF00561">
    <property type="entry name" value="Abhydrolase_1"/>
    <property type="match status" value="1"/>
</dbReference>
<dbReference type="SUPFAM" id="SSF53474">
    <property type="entry name" value="alpha/beta-Hydrolases"/>
    <property type="match status" value="1"/>
</dbReference>
<dbReference type="PANTHER" id="PTHR43798">
    <property type="entry name" value="MONOACYLGLYCEROL LIPASE"/>
    <property type="match status" value="1"/>
</dbReference>
<sequence length="313" mass="34232">MPTELTYDATLRELATDQGVLRYHEAGDGPPLLLLHGSGPGVTGWRNFRDNLPLFSEYFRCLVLEFPGFGVSDPTDQHPMMAAPGAVIRFLDGLGLDRVDVIGNSMGGIVGTNVALAHPDRVGSLVTIGGIGRNIFSPSPGEGINLLMEFTDDPTREALVQWLHSMVYDPRLVTEELIEERWKQATDPDTLAAARRMYGKAAMAATFKAQAQSDQPPYWAMLHKLKARTLITWGRDDRVSPVDMALVPMRTIPDVQVNIFPNCGHWVMIEQKEAWENAVLAFLTRTVPARPVDGGTVGGGTVDGRTAGERGRA</sequence>
<name>A0ABW3EJU9_9ACTN</name>
<evidence type="ECO:0000259" key="2">
    <source>
        <dbReference type="Pfam" id="PF00561"/>
    </source>
</evidence>
<dbReference type="PANTHER" id="PTHR43798:SF33">
    <property type="entry name" value="HYDROLASE, PUTATIVE (AFU_ORTHOLOGUE AFUA_2G14860)-RELATED"/>
    <property type="match status" value="1"/>
</dbReference>
<dbReference type="InterPro" id="IPR000639">
    <property type="entry name" value="Epox_hydrolase-like"/>
</dbReference>
<evidence type="ECO:0000313" key="4">
    <source>
        <dbReference type="Proteomes" id="UP001596972"/>
    </source>
</evidence>
<keyword evidence="3" id="KW-0378">Hydrolase</keyword>
<dbReference type="PRINTS" id="PR00111">
    <property type="entry name" value="ABHYDROLASE"/>
</dbReference>
<feature type="region of interest" description="Disordered" evidence="1">
    <location>
        <begin position="294"/>
        <end position="313"/>
    </location>
</feature>
<evidence type="ECO:0000313" key="3">
    <source>
        <dbReference type="EMBL" id="MFD0899687.1"/>
    </source>
</evidence>
<gene>
    <name evidence="3" type="ORF">ACFQ11_04750</name>
</gene>
<organism evidence="3 4">
    <name type="scientific">Actinomadura sediminis</name>
    <dbReference type="NCBI Taxonomy" id="1038904"/>
    <lineage>
        <taxon>Bacteria</taxon>
        <taxon>Bacillati</taxon>
        <taxon>Actinomycetota</taxon>
        <taxon>Actinomycetes</taxon>
        <taxon>Streptosporangiales</taxon>
        <taxon>Thermomonosporaceae</taxon>
        <taxon>Actinomadura</taxon>
    </lineage>
</organism>
<evidence type="ECO:0000256" key="1">
    <source>
        <dbReference type="SAM" id="MobiDB-lite"/>
    </source>
</evidence>
<feature type="domain" description="AB hydrolase-1" evidence="2">
    <location>
        <begin position="30"/>
        <end position="270"/>
    </location>
</feature>
<accession>A0ABW3EJU9</accession>
<protein>
    <submittedName>
        <fullName evidence="3">Alpha/beta fold hydrolase</fullName>
    </submittedName>
</protein>
<dbReference type="GO" id="GO:0016787">
    <property type="term" value="F:hydrolase activity"/>
    <property type="evidence" value="ECO:0007669"/>
    <property type="project" value="UniProtKB-KW"/>
</dbReference>
<dbReference type="EMBL" id="JBHTJA010000005">
    <property type="protein sequence ID" value="MFD0899687.1"/>
    <property type="molecule type" value="Genomic_DNA"/>
</dbReference>
<dbReference type="PRINTS" id="PR00412">
    <property type="entry name" value="EPOXHYDRLASE"/>
</dbReference>
<dbReference type="InterPro" id="IPR050266">
    <property type="entry name" value="AB_hydrolase_sf"/>
</dbReference>
<dbReference type="Proteomes" id="UP001596972">
    <property type="component" value="Unassembled WGS sequence"/>
</dbReference>
<dbReference type="InterPro" id="IPR029058">
    <property type="entry name" value="AB_hydrolase_fold"/>
</dbReference>
<dbReference type="InterPro" id="IPR000073">
    <property type="entry name" value="AB_hydrolase_1"/>
</dbReference>
<reference evidence="4" key="1">
    <citation type="journal article" date="2019" name="Int. J. Syst. Evol. Microbiol.">
        <title>The Global Catalogue of Microorganisms (GCM) 10K type strain sequencing project: providing services to taxonomists for standard genome sequencing and annotation.</title>
        <authorList>
            <consortium name="The Broad Institute Genomics Platform"/>
            <consortium name="The Broad Institute Genome Sequencing Center for Infectious Disease"/>
            <person name="Wu L."/>
            <person name="Ma J."/>
        </authorList>
    </citation>
    <scope>NUCLEOTIDE SEQUENCE [LARGE SCALE GENOMIC DNA]</scope>
    <source>
        <strain evidence="4">JCM 31202</strain>
    </source>
</reference>
<keyword evidence="4" id="KW-1185">Reference proteome</keyword>
<dbReference type="RefSeq" id="WP_378296565.1">
    <property type="nucleotide sequence ID" value="NZ_JBHTJA010000005.1"/>
</dbReference>
<proteinExistence type="predicted"/>